<accession>A0A4E9EG97</accession>
<name>A0A4E9EG97_GIBZA</name>
<organism evidence="2">
    <name type="scientific">Gibberella zeae</name>
    <name type="common">Wheat head blight fungus</name>
    <name type="synonym">Fusarium graminearum</name>
    <dbReference type="NCBI Taxonomy" id="5518"/>
    <lineage>
        <taxon>Eukaryota</taxon>
        <taxon>Fungi</taxon>
        <taxon>Dikarya</taxon>
        <taxon>Ascomycota</taxon>
        <taxon>Pezizomycotina</taxon>
        <taxon>Sordariomycetes</taxon>
        <taxon>Hypocreomycetidae</taxon>
        <taxon>Hypocreales</taxon>
        <taxon>Nectriaceae</taxon>
        <taxon>Fusarium</taxon>
    </lineage>
</organism>
<protein>
    <submittedName>
        <fullName evidence="2">Uncharacterized protein</fullName>
    </submittedName>
</protein>
<dbReference type="EMBL" id="CAAKMV010000155">
    <property type="protein sequence ID" value="VIO61944.1"/>
    <property type="molecule type" value="Genomic_DNA"/>
</dbReference>
<dbReference type="Proteomes" id="UP000746612">
    <property type="component" value="Unassembled WGS sequence"/>
</dbReference>
<reference evidence="1" key="2">
    <citation type="submission" date="2021-03" db="EMBL/GenBank/DDBJ databases">
        <authorList>
            <person name="Alouane T."/>
            <person name="Langin T."/>
            <person name="Bonhomme L."/>
        </authorList>
    </citation>
    <scope>NUCLEOTIDE SEQUENCE</scope>
    <source>
        <strain evidence="1">MDC_Fg202</strain>
    </source>
</reference>
<dbReference type="EMBL" id="CAJPIJ010000138">
    <property type="protein sequence ID" value="CAG1987211.1"/>
    <property type="molecule type" value="Genomic_DNA"/>
</dbReference>
<proteinExistence type="predicted"/>
<gene>
    <name evidence="2" type="ORF">FUG_LOCUS459899</name>
    <name evidence="1" type="ORF">MDCFG202_LOCUS292299</name>
</gene>
<dbReference type="AlphaFoldDB" id="A0A4E9EG97"/>
<evidence type="ECO:0000313" key="2">
    <source>
        <dbReference type="EMBL" id="VIO61944.1"/>
    </source>
</evidence>
<reference evidence="2" key="1">
    <citation type="submission" date="2019-04" db="EMBL/GenBank/DDBJ databases">
        <authorList>
            <person name="Melise S."/>
            <person name="Noan J."/>
            <person name="Okalmin O."/>
        </authorList>
    </citation>
    <scope>NUCLEOTIDE SEQUENCE</scope>
    <source>
        <strain evidence="2">FN9</strain>
    </source>
</reference>
<evidence type="ECO:0000313" key="1">
    <source>
        <dbReference type="EMBL" id="CAG1987211.1"/>
    </source>
</evidence>
<sequence length="288" mass="32500">MPPLPCLAHPTSLVDELLLLQHVGLQVAVASCSRNKLSDSGQGRYGAVGSGQPTTYLTLLCLLLSFSTTSILTVVDLRSRLRLMVKSGLHMTTHLLQVPHSALTYVRTYCLPHGIRQHCTALLQLSLPLLLPLLGDSAWTSPAGLHVLSKAPPRRDPDRFSNQALNRYARDTTDAVDEESRSVAIYFDKLLSEWFLTVSFGPLRTIPAVDFWRMENGEWRRVHHFNIPTRYMEYRESVESATWQLLTLLVRAYSERDVHTSKLQNPPLEKAQKSRFSTVLHGIQVTYL</sequence>